<feature type="chain" id="PRO_5003613863" description="Lipoprotein" evidence="1">
    <location>
        <begin position="24"/>
        <end position="152"/>
    </location>
</feature>
<accession>H8KT21</accession>
<dbReference type="KEGG" id="scn:Solca_0460"/>
<name>H8KT21_SOLCM</name>
<feature type="signal peptide" evidence="1">
    <location>
        <begin position="1"/>
        <end position="23"/>
    </location>
</feature>
<dbReference type="OrthoDB" id="794403at2"/>
<dbReference type="RefSeq" id="WP_014678820.1">
    <property type="nucleotide sequence ID" value="NC_017770.1"/>
</dbReference>
<dbReference type="AlphaFoldDB" id="H8KT21"/>
<organism evidence="2 3">
    <name type="scientific">Solitalea canadensis (strain ATCC 29591 / DSM 3403 / JCM 21819 / LMG 8368 / NBRC 15130 / NCIMB 12057 / USAM 9D)</name>
    <name type="common">Flexibacter canadensis</name>
    <dbReference type="NCBI Taxonomy" id="929556"/>
    <lineage>
        <taxon>Bacteria</taxon>
        <taxon>Pseudomonadati</taxon>
        <taxon>Bacteroidota</taxon>
        <taxon>Sphingobacteriia</taxon>
        <taxon>Sphingobacteriales</taxon>
        <taxon>Sphingobacteriaceae</taxon>
        <taxon>Solitalea</taxon>
    </lineage>
</organism>
<proteinExistence type="predicted"/>
<evidence type="ECO:0000313" key="2">
    <source>
        <dbReference type="EMBL" id="AFD05592.1"/>
    </source>
</evidence>
<dbReference type="EMBL" id="CP003349">
    <property type="protein sequence ID" value="AFD05592.1"/>
    <property type="molecule type" value="Genomic_DNA"/>
</dbReference>
<dbReference type="PROSITE" id="PS51257">
    <property type="entry name" value="PROKAR_LIPOPROTEIN"/>
    <property type="match status" value="1"/>
</dbReference>
<sequence>MKKRLFFLGASAFLLVSCNSKPAKTTSAEQPPVEKKSNEFCYSYTQNKDNVFLNFKMSDDSLILGKLNYHFHEKDSNDGIVQGQMRGDTLFLDYIFTSEGVETVREVVFLKKGEDFVEGYGDAEEKNGRMVFKNTSKLDFNNSILLKHVDCK</sequence>
<evidence type="ECO:0008006" key="4">
    <source>
        <dbReference type="Google" id="ProtNLM"/>
    </source>
</evidence>
<evidence type="ECO:0000256" key="1">
    <source>
        <dbReference type="SAM" id="SignalP"/>
    </source>
</evidence>
<keyword evidence="1" id="KW-0732">Signal</keyword>
<reference evidence="2" key="1">
    <citation type="submission" date="2012-02" db="EMBL/GenBank/DDBJ databases">
        <title>The complete genome of Solitalea canadensis DSM 3403.</title>
        <authorList>
            <consortium name="US DOE Joint Genome Institute (JGI-PGF)"/>
            <person name="Lucas S."/>
            <person name="Copeland A."/>
            <person name="Lapidus A."/>
            <person name="Glavina del Rio T."/>
            <person name="Dalin E."/>
            <person name="Tice H."/>
            <person name="Bruce D."/>
            <person name="Goodwin L."/>
            <person name="Pitluck S."/>
            <person name="Peters L."/>
            <person name="Ovchinnikova G."/>
            <person name="Lu M."/>
            <person name="Kyrpides N."/>
            <person name="Mavromatis K."/>
            <person name="Ivanova N."/>
            <person name="Brettin T."/>
            <person name="Detter J.C."/>
            <person name="Han C."/>
            <person name="Larimer F."/>
            <person name="Land M."/>
            <person name="Hauser L."/>
            <person name="Markowitz V."/>
            <person name="Cheng J.-F."/>
            <person name="Hugenholtz P."/>
            <person name="Woyke T."/>
            <person name="Wu D."/>
            <person name="Spring S."/>
            <person name="Schroeder M."/>
            <person name="Kopitz M."/>
            <person name="Brambilla E."/>
            <person name="Klenk H.-P."/>
            <person name="Eisen J.A."/>
        </authorList>
    </citation>
    <scope>NUCLEOTIDE SEQUENCE</scope>
    <source>
        <strain evidence="2">DSM 3403</strain>
    </source>
</reference>
<dbReference type="Proteomes" id="UP000007590">
    <property type="component" value="Chromosome"/>
</dbReference>
<dbReference type="eggNOG" id="ENOG5032YX9">
    <property type="taxonomic scope" value="Bacteria"/>
</dbReference>
<keyword evidence="3" id="KW-1185">Reference proteome</keyword>
<evidence type="ECO:0000313" key="3">
    <source>
        <dbReference type="Proteomes" id="UP000007590"/>
    </source>
</evidence>
<gene>
    <name evidence="2" type="ordered locus">Solca_0460</name>
</gene>
<dbReference type="HOGENOM" id="CLU_126586_1_0_10"/>
<dbReference type="STRING" id="929556.Solca_0460"/>
<protein>
    <recommendedName>
        <fullName evidence="4">Lipoprotein</fullName>
    </recommendedName>
</protein>